<evidence type="ECO:0000256" key="9">
    <source>
        <dbReference type="ARBA" id="ARBA00023172"/>
    </source>
</evidence>
<dbReference type="GO" id="GO:0003677">
    <property type="term" value="F:DNA binding"/>
    <property type="evidence" value="ECO:0007669"/>
    <property type="project" value="UniProtKB-KW"/>
</dbReference>
<dbReference type="SUPFAM" id="SSF52980">
    <property type="entry name" value="Restriction endonuclease-like"/>
    <property type="match status" value="1"/>
</dbReference>
<reference evidence="12 13" key="1">
    <citation type="journal article" date="2016" name="ISME J.">
        <title>Chasing the elusive Euryarchaeota class WSA2: genomes reveal a uniquely fastidious methyl-reducing methanogen.</title>
        <authorList>
            <person name="Nobu M.K."/>
            <person name="Narihiro T."/>
            <person name="Kuroda K."/>
            <person name="Mei R."/>
            <person name="Liu W.T."/>
        </authorList>
    </citation>
    <scope>NUCLEOTIDE SEQUENCE [LARGE SCALE GENOMIC DNA]</scope>
    <source>
        <strain evidence="12">U1lsi0528_Bin055</strain>
    </source>
</reference>
<dbReference type="InterPro" id="IPR011335">
    <property type="entry name" value="Restrct_endonuc-II-like"/>
</dbReference>
<dbReference type="InterPro" id="IPR002732">
    <property type="entry name" value="Hjc"/>
</dbReference>
<dbReference type="Proteomes" id="UP000075398">
    <property type="component" value="Unassembled WGS sequence"/>
</dbReference>
<dbReference type="GO" id="GO:0006281">
    <property type="term" value="P:DNA repair"/>
    <property type="evidence" value="ECO:0007669"/>
    <property type="project" value="UniProtKB-KW"/>
</dbReference>
<evidence type="ECO:0000313" key="13">
    <source>
        <dbReference type="Proteomes" id="UP000075398"/>
    </source>
</evidence>
<comment type="cofactor">
    <cofactor evidence="1">
        <name>Mg(2+)</name>
        <dbReference type="ChEBI" id="CHEBI:18420"/>
    </cofactor>
</comment>
<comment type="catalytic activity">
    <reaction evidence="11">
        <text>Endonucleolytic cleavage at a junction such as a reciprocal single-stranded crossover between two homologous DNA duplexes (Holliday junction).</text>
        <dbReference type="EC" id="3.1.21.10"/>
    </reaction>
</comment>
<keyword evidence="9" id="KW-0233">DNA recombination</keyword>
<dbReference type="AlphaFoldDB" id="A0A150IYS1"/>
<comment type="caution">
    <text evidence="12">The sequence shown here is derived from an EMBL/GenBank/DDBJ whole genome shotgun (WGS) entry which is preliminary data.</text>
</comment>
<keyword evidence="2" id="KW-0540">Nuclease</keyword>
<evidence type="ECO:0000256" key="1">
    <source>
        <dbReference type="ARBA" id="ARBA00001946"/>
    </source>
</evidence>
<keyword evidence="6" id="KW-0378">Hydrolase</keyword>
<evidence type="ECO:0000256" key="6">
    <source>
        <dbReference type="ARBA" id="ARBA00022801"/>
    </source>
</evidence>
<evidence type="ECO:0000256" key="11">
    <source>
        <dbReference type="ARBA" id="ARBA00029354"/>
    </source>
</evidence>
<evidence type="ECO:0000256" key="8">
    <source>
        <dbReference type="ARBA" id="ARBA00023125"/>
    </source>
</evidence>
<proteinExistence type="predicted"/>
<keyword evidence="3" id="KW-0479">Metal-binding</keyword>
<dbReference type="NCBIfam" id="NF040854">
    <property type="entry name" value="Hol_resolv_Hjc"/>
    <property type="match status" value="1"/>
</dbReference>
<accession>A0A150IYS1</accession>
<evidence type="ECO:0000256" key="7">
    <source>
        <dbReference type="ARBA" id="ARBA00022842"/>
    </source>
</evidence>
<evidence type="ECO:0000256" key="10">
    <source>
        <dbReference type="ARBA" id="ARBA00023204"/>
    </source>
</evidence>
<sequence>MYNRGRNSEVSLVKKLWENGYAALRMPGSGRGQLYPHPDIIAGNGKKYLGIEVKIRAEERCYFKDEDVEKLKEFCNTFGAVPYFAVRFVRRWQFFEVKDLEKTPSGYRASFGKGQEFSKLIGEEDDR</sequence>
<dbReference type="PATRIC" id="fig|1705409.3.peg.1571"/>
<keyword evidence="4" id="KW-0255">Endonuclease</keyword>
<keyword evidence="8" id="KW-0238">DNA-binding</keyword>
<dbReference type="InterPro" id="IPR011856">
    <property type="entry name" value="tRNA_endonuc-like_dom_sf"/>
</dbReference>
<dbReference type="InterPro" id="IPR014428">
    <property type="entry name" value="Hjc_arc"/>
</dbReference>
<evidence type="ECO:0000256" key="4">
    <source>
        <dbReference type="ARBA" id="ARBA00022759"/>
    </source>
</evidence>
<dbReference type="EMBL" id="LNGC01000079">
    <property type="protein sequence ID" value="KYC50147.1"/>
    <property type="molecule type" value="Genomic_DNA"/>
</dbReference>
<organism evidence="12 13">
    <name type="scientific">Candidatus Methanofastidiosum methylothiophilum</name>
    <dbReference type="NCBI Taxonomy" id="1705564"/>
    <lineage>
        <taxon>Archaea</taxon>
        <taxon>Methanobacteriati</taxon>
        <taxon>Methanobacteriota</taxon>
        <taxon>Stenosarchaea group</taxon>
        <taxon>Candidatus Methanofastidiosia</taxon>
        <taxon>Candidatus Methanofastidiosales</taxon>
        <taxon>Candidatus Methanofastidiosaceae</taxon>
        <taxon>Candidatus Methanofastidiosum</taxon>
    </lineage>
</organism>
<dbReference type="GO" id="GO:0006310">
    <property type="term" value="P:DNA recombination"/>
    <property type="evidence" value="ECO:0007669"/>
    <property type="project" value="UniProtKB-KW"/>
</dbReference>
<dbReference type="GO" id="GO:0008821">
    <property type="term" value="F:crossover junction DNA endonuclease activity"/>
    <property type="evidence" value="ECO:0007669"/>
    <property type="project" value="UniProtKB-EC"/>
</dbReference>
<protein>
    <submittedName>
        <fullName evidence="12">Archaeal holliday junction resolvase (Hjc)</fullName>
    </submittedName>
</protein>
<keyword evidence="5" id="KW-0227">DNA damage</keyword>
<dbReference type="PANTHER" id="PTHR39651">
    <property type="entry name" value="HOLLIDAY JUNCTION RESOLVASE HJC"/>
    <property type="match status" value="1"/>
</dbReference>
<dbReference type="PIRSF" id="PIRSF004985">
    <property type="entry name" value="Hlld_jn_rslvs_ar"/>
    <property type="match status" value="1"/>
</dbReference>
<dbReference type="STRING" id="1705564.APG08_01349"/>
<gene>
    <name evidence="12" type="ORF">AMQ22_01501</name>
</gene>
<evidence type="ECO:0000256" key="5">
    <source>
        <dbReference type="ARBA" id="ARBA00022763"/>
    </source>
</evidence>
<name>A0A150IYS1_9EURY</name>
<evidence type="ECO:0000313" key="12">
    <source>
        <dbReference type="EMBL" id="KYC50147.1"/>
    </source>
</evidence>
<dbReference type="Pfam" id="PF01870">
    <property type="entry name" value="Hjc"/>
    <property type="match status" value="1"/>
</dbReference>
<dbReference type="GO" id="GO:0046872">
    <property type="term" value="F:metal ion binding"/>
    <property type="evidence" value="ECO:0007669"/>
    <property type="project" value="UniProtKB-KW"/>
</dbReference>
<dbReference type="PANTHER" id="PTHR39651:SF1">
    <property type="entry name" value="HOLLIDAY JUNCTION RESOLVASE HJC"/>
    <property type="match status" value="1"/>
</dbReference>
<evidence type="ECO:0000256" key="2">
    <source>
        <dbReference type="ARBA" id="ARBA00022722"/>
    </source>
</evidence>
<evidence type="ECO:0000256" key="3">
    <source>
        <dbReference type="ARBA" id="ARBA00022723"/>
    </source>
</evidence>
<dbReference type="Gene3D" id="3.40.1350.10">
    <property type="match status" value="1"/>
</dbReference>
<keyword evidence="7" id="KW-0460">Magnesium</keyword>
<keyword evidence="10" id="KW-0234">DNA repair</keyword>